<keyword evidence="5" id="KW-0584">Phenylalanine biosynthesis</keyword>
<comment type="caution">
    <text evidence="9">The sequence shown here is derived from an EMBL/GenBank/DDBJ whole genome shotgun (WGS) entry which is preliminary data.</text>
</comment>
<dbReference type="SUPFAM" id="SSF53850">
    <property type="entry name" value="Periplasmic binding protein-like II"/>
    <property type="match status" value="1"/>
</dbReference>
<evidence type="ECO:0000259" key="8">
    <source>
        <dbReference type="PROSITE" id="PS51171"/>
    </source>
</evidence>
<dbReference type="PANTHER" id="PTHR21022">
    <property type="entry name" value="PREPHENATE DEHYDRATASE P PROTEIN"/>
    <property type="match status" value="1"/>
</dbReference>
<comment type="pathway">
    <text evidence="1">Amino-acid biosynthesis; L-phenylalanine biosynthesis; phenylpyruvate from prephenate: step 1/1.</text>
</comment>
<evidence type="ECO:0000256" key="5">
    <source>
        <dbReference type="ARBA" id="ARBA00023222"/>
    </source>
</evidence>
<dbReference type="GO" id="GO:0004664">
    <property type="term" value="F:prephenate dehydratase activity"/>
    <property type="evidence" value="ECO:0007669"/>
    <property type="project" value="UniProtKB-EC"/>
</dbReference>
<feature type="domain" description="Prephenate dehydratase" evidence="8">
    <location>
        <begin position="3"/>
        <end position="186"/>
    </location>
</feature>
<dbReference type="EMBL" id="PFED01000011">
    <property type="protein sequence ID" value="PJE63298.1"/>
    <property type="molecule type" value="Genomic_DNA"/>
</dbReference>
<dbReference type="Gene3D" id="3.40.190.10">
    <property type="entry name" value="Periplasmic binding protein-like II"/>
    <property type="match status" value="2"/>
</dbReference>
<dbReference type="InterPro" id="IPR018528">
    <property type="entry name" value="Preph_deHydtase_CS"/>
</dbReference>
<dbReference type="PROSITE" id="PS51171">
    <property type="entry name" value="PREPHENATE_DEHYDR_3"/>
    <property type="match status" value="1"/>
</dbReference>
<evidence type="ECO:0000256" key="3">
    <source>
        <dbReference type="ARBA" id="ARBA00022605"/>
    </source>
</evidence>
<dbReference type="GO" id="GO:0009094">
    <property type="term" value="P:L-phenylalanine biosynthetic process"/>
    <property type="evidence" value="ECO:0007669"/>
    <property type="project" value="UniProtKB-UniPathway"/>
</dbReference>
<evidence type="ECO:0000256" key="4">
    <source>
        <dbReference type="ARBA" id="ARBA00023141"/>
    </source>
</evidence>
<dbReference type="Pfam" id="PF00800">
    <property type="entry name" value="PDT"/>
    <property type="match status" value="1"/>
</dbReference>
<dbReference type="CDD" id="cd13631">
    <property type="entry name" value="PBP2_Ct-PDT_like"/>
    <property type="match status" value="1"/>
</dbReference>
<evidence type="ECO:0000256" key="7">
    <source>
        <dbReference type="ARBA" id="ARBA00047848"/>
    </source>
</evidence>
<comment type="catalytic activity">
    <reaction evidence="7">
        <text>prephenate + H(+) = 3-phenylpyruvate + CO2 + H2O</text>
        <dbReference type="Rhea" id="RHEA:21648"/>
        <dbReference type="ChEBI" id="CHEBI:15377"/>
        <dbReference type="ChEBI" id="CHEBI:15378"/>
        <dbReference type="ChEBI" id="CHEBI:16526"/>
        <dbReference type="ChEBI" id="CHEBI:18005"/>
        <dbReference type="ChEBI" id="CHEBI:29934"/>
        <dbReference type="EC" id="4.2.1.51"/>
    </reaction>
</comment>
<keyword evidence="4" id="KW-0057">Aromatic amino acid biosynthesis</keyword>
<keyword evidence="6" id="KW-0456">Lyase</keyword>
<keyword evidence="3" id="KW-0028">Amino-acid biosynthesis</keyword>
<accession>A0A2M8KTN6</accession>
<dbReference type="PROSITE" id="PS00857">
    <property type="entry name" value="PREPHENATE_DEHYDR_1"/>
    <property type="match status" value="1"/>
</dbReference>
<dbReference type="AlphaFoldDB" id="A0A2M8KTN6"/>
<organism evidence="9 10">
    <name type="scientific">Candidatus Roizmanbacteria bacterium CG10_big_fil_rev_8_21_14_0_10_39_6</name>
    <dbReference type="NCBI Taxonomy" id="1974853"/>
    <lineage>
        <taxon>Bacteria</taxon>
        <taxon>Candidatus Roizmaniibacteriota</taxon>
    </lineage>
</organism>
<sequence>MAKIAYQGIAGAYSHIASVEQFGTQNTFMGVSDFSALFAEVTNRRVDFGVVPIENSLAGSVVENFDFLYKNEVYIIEERYMRIEHQLLGISIEGEENESRIAQLTHIFSHPKALEQCLTLFKEHPAVQKMPYEDTAGAAKYVKQMEKKEFGAIASKQAADLYGLSILKRNVEDNPNNWTRFVIIVPDKQDIFGKDEEGTYKCSAIFTLQNRP</sequence>
<feature type="non-terminal residue" evidence="9">
    <location>
        <position position="212"/>
    </location>
</feature>
<dbReference type="InterPro" id="IPR001086">
    <property type="entry name" value="Preph_deHydtase"/>
</dbReference>
<evidence type="ECO:0000256" key="6">
    <source>
        <dbReference type="ARBA" id="ARBA00023239"/>
    </source>
</evidence>
<dbReference type="EC" id="4.2.1.51" evidence="2"/>
<name>A0A2M8KTN6_9BACT</name>
<dbReference type="UniPathway" id="UPA00121">
    <property type="reaction ID" value="UER00345"/>
</dbReference>
<proteinExistence type="predicted"/>
<reference evidence="10" key="1">
    <citation type="submission" date="2017-09" db="EMBL/GenBank/DDBJ databases">
        <title>Depth-based differentiation of microbial function through sediment-hosted aquifers and enrichment of novel symbionts in the deep terrestrial subsurface.</title>
        <authorList>
            <person name="Probst A.J."/>
            <person name="Ladd B."/>
            <person name="Jarett J.K."/>
            <person name="Geller-Mcgrath D.E."/>
            <person name="Sieber C.M.K."/>
            <person name="Emerson J.B."/>
            <person name="Anantharaman K."/>
            <person name="Thomas B.C."/>
            <person name="Malmstrom R."/>
            <person name="Stieglmeier M."/>
            <person name="Klingl A."/>
            <person name="Woyke T."/>
            <person name="Ryan C.M."/>
            <person name="Banfield J.F."/>
        </authorList>
    </citation>
    <scope>NUCLEOTIDE SEQUENCE [LARGE SCALE GENOMIC DNA]</scope>
</reference>
<dbReference type="Proteomes" id="UP000229554">
    <property type="component" value="Unassembled WGS sequence"/>
</dbReference>
<dbReference type="PANTHER" id="PTHR21022:SF19">
    <property type="entry name" value="PREPHENATE DEHYDRATASE-RELATED"/>
    <property type="match status" value="1"/>
</dbReference>
<evidence type="ECO:0000256" key="1">
    <source>
        <dbReference type="ARBA" id="ARBA00004741"/>
    </source>
</evidence>
<evidence type="ECO:0000256" key="2">
    <source>
        <dbReference type="ARBA" id="ARBA00013147"/>
    </source>
</evidence>
<dbReference type="GO" id="GO:0005737">
    <property type="term" value="C:cytoplasm"/>
    <property type="evidence" value="ECO:0007669"/>
    <property type="project" value="TreeGrafter"/>
</dbReference>
<protein>
    <recommendedName>
        <fullName evidence="2">prephenate dehydratase</fullName>
        <ecNumber evidence="2">4.2.1.51</ecNumber>
    </recommendedName>
</protein>
<gene>
    <name evidence="9" type="ORF">COU88_00300</name>
</gene>
<evidence type="ECO:0000313" key="10">
    <source>
        <dbReference type="Proteomes" id="UP000229554"/>
    </source>
</evidence>
<evidence type="ECO:0000313" key="9">
    <source>
        <dbReference type="EMBL" id="PJE63298.1"/>
    </source>
</evidence>